<dbReference type="Gene3D" id="3.30.70.1350">
    <property type="entry name" value="Cation efflux protein, cytoplasmic domain"/>
    <property type="match status" value="1"/>
</dbReference>
<dbReference type="Proteomes" id="UP000509414">
    <property type="component" value="Chromosome"/>
</dbReference>
<name>A0A7H9CH33_9BACT</name>
<comment type="similarity">
    <text evidence="2">Belongs to the cation diffusion facilitator (CDF) transporter (TC 2.A.4) family.</text>
</comment>
<dbReference type="InterPro" id="IPR027469">
    <property type="entry name" value="Cation_efflux_TMD_sf"/>
</dbReference>
<dbReference type="SUPFAM" id="SSF161111">
    <property type="entry name" value="Cation efflux protein transmembrane domain-like"/>
    <property type="match status" value="1"/>
</dbReference>
<dbReference type="AlphaFoldDB" id="A0A7H9CH33"/>
<feature type="transmembrane region" description="Helical" evidence="7">
    <location>
        <begin position="106"/>
        <end position="129"/>
    </location>
</feature>
<dbReference type="NCBIfam" id="TIGR01297">
    <property type="entry name" value="CDF"/>
    <property type="match status" value="1"/>
</dbReference>
<evidence type="ECO:0000256" key="4">
    <source>
        <dbReference type="ARBA" id="ARBA00022692"/>
    </source>
</evidence>
<dbReference type="GO" id="GO:0015093">
    <property type="term" value="F:ferrous iron transmembrane transporter activity"/>
    <property type="evidence" value="ECO:0007669"/>
    <property type="project" value="TreeGrafter"/>
</dbReference>
<dbReference type="SUPFAM" id="SSF160240">
    <property type="entry name" value="Cation efflux protein cytoplasmic domain-like"/>
    <property type="match status" value="1"/>
</dbReference>
<dbReference type="InterPro" id="IPR058533">
    <property type="entry name" value="Cation_efflux_TM"/>
</dbReference>
<dbReference type="EMBL" id="CP049075">
    <property type="protein sequence ID" value="QLI05396.1"/>
    <property type="molecule type" value="Genomic_DNA"/>
</dbReference>
<gene>
    <name evidence="10" type="ORF">CINF_0884</name>
</gene>
<dbReference type="KEGG" id="cinf:CINF_0884"/>
<dbReference type="GO" id="GO:0015086">
    <property type="term" value="F:cadmium ion transmembrane transporter activity"/>
    <property type="evidence" value="ECO:0007669"/>
    <property type="project" value="TreeGrafter"/>
</dbReference>
<evidence type="ECO:0000256" key="3">
    <source>
        <dbReference type="ARBA" id="ARBA00022448"/>
    </source>
</evidence>
<evidence type="ECO:0000256" key="5">
    <source>
        <dbReference type="ARBA" id="ARBA00022989"/>
    </source>
</evidence>
<feature type="domain" description="Cation efflux protein cytoplasmic" evidence="9">
    <location>
        <begin position="207"/>
        <end position="273"/>
    </location>
</feature>
<keyword evidence="3" id="KW-0813">Transport</keyword>
<feature type="transmembrane region" description="Helical" evidence="7">
    <location>
        <begin position="159"/>
        <end position="187"/>
    </location>
</feature>
<dbReference type="RefSeq" id="WP_179975890.1">
    <property type="nucleotide sequence ID" value="NZ_CP049075.1"/>
</dbReference>
<sequence length="299" mass="32899">MKDKITPPLIAGIASSTLALIKLVFGLASGSVAVLSSAADSLSDTLISIINYFALKKSRSTPNARFNFGFGKLEALSALTQSLLIIAAGLFVAYSSIENFIRPRELNLGVGMLVMIISIIITACLVLYLRRAAIKYQSLIIRADALNYEADLITNAATLLALLLVWISGFVIVDALFGLALSAYIIFKAGTLAKTSIYDLLDEALNQTEIQQILDIIKQKKEIINFHSFRTRKSGNINILSVHLEFVPDILLLNAHEVSKQIENEIKSTFGEQKWIFEIHFDTDDDSADELYAENLALK</sequence>
<proteinExistence type="inferred from homology"/>
<keyword evidence="11" id="KW-1185">Reference proteome</keyword>
<evidence type="ECO:0000256" key="6">
    <source>
        <dbReference type="ARBA" id="ARBA00023136"/>
    </source>
</evidence>
<dbReference type="Gene3D" id="1.20.1510.10">
    <property type="entry name" value="Cation efflux protein transmembrane domain"/>
    <property type="match status" value="1"/>
</dbReference>
<evidence type="ECO:0000256" key="2">
    <source>
        <dbReference type="ARBA" id="ARBA00008114"/>
    </source>
</evidence>
<organism evidence="10 11">
    <name type="scientific">Candidatus Campylobacter infans</name>
    <dbReference type="NCBI Taxonomy" id="2561898"/>
    <lineage>
        <taxon>Bacteria</taxon>
        <taxon>Pseudomonadati</taxon>
        <taxon>Campylobacterota</taxon>
        <taxon>Epsilonproteobacteria</taxon>
        <taxon>Campylobacterales</taxon>
        <taxon>Campylobacteraceae</taxon>
        <taxon>Campylobacter</taxon>
    </lineage>
</organism>
<feature type="transmembrane region" description="Helical" evidence="7">
    <location>
        <begin position="75"/>
        <end position="94"/>
    </location>
</feature>
<dbReference type="InterPro" id="IPR002524">
    <property type="entry name" value="Cation_efflux"/>
</dbReference>
<dbReference type="InterPro" id="IPR050291">
    <property type="entry name" value="CDF_Transporter"/>
</dbReference>
<dbReference type="GO" id="GO:0005886">
    <property type="term" value="C:plasma membrane"/>
    <property type="evidence" value="ECO:0007669"/>
    <property type="project" value="TreeGrafter"/>
</dbReference>
<feature type="domain" description="Cation efflux protein transmembrane" evidence="8">
    <location>
        <begin position="10"/>
        <end position="201"/>
    </location>
</feature>
<evidence type="ECO:0000313" key="11">
    <source>
        <dbReference type="Proteomes" id="UP000509414"/>
    </source>
</evidence>
<keyword evidence="4 7" id="KW-0812">Transmembrane</keyword>
<dbReference type="Pfam" id="PF16916">
    <property type="entry name" value="ZT_dimer"/>
    <property type="match status" value="1"/>
</dbReference>
<evidence type="ECO:0000256" key="1">
    <source>
        <dbReference type="ARBA" id="ARBA00004141"/>
    </source>
</evidence>
<keyword evidence="6 7" id="KW-0472">Membrane</keyword>
<accession>A0A7H9CH33</accession>
<dbReference type="GO" id="GO:0015341">
    <property type="term" value="F:zinc efflux antiporter activity"/>
    <property type="evidence" value="ECO:0007669"/>
    <property type="project" value="TreeGrafter"/>
</dbReference>
<evidence type="ECO:0000313" key="10">
    <source>
        <dbReference type="EMBL" id="QLI05396.1"/>
    </source>
</evidence>
<protein>
    <submittedName>
        <fullName evidence="10">Divalent metal cation transporter (ZT_dimer domain)</fullName>
    </submittedName>
</protein>
<dbReference type="GO" id="GO:0006882">
    <property type="term" value="P:intracellular zinc ion homeostasis"/>
    <property type="evidence" value="ECO:0007669"/>
    <property type="project" value="TreeGrafter"/>
</dbReference>
<evidence type="ECO:0000256" key="7">
    <source>
        <dbReference type="SAM" id="Phobius"/>
    </source>
</evidence>
<evidence type="ECO:0000259" key="8">
    <source>
        <dbReference type="Pfam" id="PF01545"/>
    </source>
</evidence>
<dbReference type="InterPro" id="IPR036837">
    <property type="entry name" value="Cation_efflux_CTD_sf"/>
</dbReference>
<keyword evidence="5 7" id="KW-1133">Transmembrane helix</keyword>
<reference evidence="10 11" key="1">
    <citation type="submission" date="2020-02" db="EMBL/GenBank/DDBJ databases">
        <title>Complete genome sequence of the novel Campylobacter species Candidatus Campylobacter infans.</title>
        <authorList>
            <person name="Duim B."/>
            <person name="Zomer A."/>
            <person name="van der Graaf L."/>
            <person name="Wagenaar J."/>
        </authorList>
    </citation>
    <scope>NUCLEOTIDE SEQUENCE [LARGE SCALE GENOMIC DNA]</scope>
    <source>
        <strain evidence="10 11">19S00001</strain>
    </source>
</reference>
<dbReference type="PANTHER" id="PTHR43840:SF15">
    <property type="entry name" value="MITOCHONDRIAL METAL TRANSPORTER 1-RELATED"/>
    <property type="match status" value="1"/>
</dbReference>
<evidence type="ECO:0000259" key="9">
    <source>
        <dbReference type="Pfam" id="PF16916"/>
    </source>
</evidence>
<comment type="subcellular location">
    <subcellularLocation>
        <location evidence="1">Membrane</location>
        <topology evidence="1">Multi-pass membrane protein</topology>
    </subcellularLocation>
</comment>
<dbReference type="InterPro" id="IPR027470">
    <property type="entry name" value="Cation_efflux_CTD"/>
</dbReference>
<dbReference type="PANTHER" id="PTHR43840">
    <property type="entry name" value="MITOCHONDRIAL METAL TRANSPORTER 1-RELATED"/>
    <property type="match status" value="1"/>
</dbReference>
<dbReference type="Pfam" id="PF01545">
    <property type="entry name" value="Cation_efflux"/>
    <property type="match status" value="1"/>
</dbReference>